<keyword evidence="1" id="KW-1133">Transmembrane helix</keyword>
<dbReference type="CDD" id="cd21821">
    <property type="entry name" value="MavE"/>
    <property type="match status" value="1"/>
</dbReference>
<proteinExistence type="predicted"/>
<keyword evidence="3" id="KW-1185">Reference proteome</keyword>
<dbReference type="AlphaFoldDB" id="A0A6F8T366"/>
<reference evidence="2" key="1">
    <citation type="journal article" date="2020" name="Microbiol. Resour. Announc.">
        <title>Complete Genome Sequence of Novel Psychrotolerant Legionella Strain TUM19329, Isolated from Antarctic Lake Sediment.</title>
        <authorList>
            <person name="Shimada S."/>
            <person name="Nakai R."/>
            <person name="Aoki K."/>
            <person name="Shimoeda N."/>
            <person name="Ohno G."/>
            <person name="Miyazaki Y."/>
            <person name="Kudoh S."/>
            <person name="Imura S."/>
            <person name="Watanabe K."/>
            <person name="Ishii Y."/>
            <person name="Tateda K."/>
        </authorList>
    </citation>
    <scope>NUCLEOTIDE SEQUENCE [LARGE SCALE GENOMIC DNA]</scope>
    <source>
        <strain evidence="2">TUM19329</strain>
    </source>
</reference>
<name>A0A6F8T366_9GAMM</name>
<evidence type="ECO:0000256" key="1">
    <source>
        <dbReference type="SAM" id="Phobius"/>
    </source>
</evidence>
<accession>A0A6F8T366</accession>
<dbReference type="RefSeq" id="WP_173236315.1">
    <property type="nucleotide sequence ID" value="NZ_AP022839.1"/>
</dbReference>
<evidence type="ECO:0000313" key="3">
    <source>
        <dbReference type="Proteomes" id="UP000502894"/>
    </source>
</evidence>
<evidence type="ECO:0000313" key="2">
    <source>
        <dbReference type="EMBL" id="BCA94406.1"/>
    </source>
</evidence>
<gene>
    <name evidence="2" type="ORF">TUM19329_07670</name>
</gene>
<protein>
    <submittedName>
        <fullName evidence="2">Uncharacterized protein</fullName>
    </submittedName>
</protein>
<sequence>MNKLQRQFISVCLDSIDIIISDQEKLKAAILIYTQDNTNNSRYQLDSKITDAKSWLPQEKIAISSAVFEAVAHNSYKFCSKDIYIKVIEEATTLLLNKYLPLITEHTQSKDRLSSVKKNISQIRLQIDQEIETKMNEEQEVYSIKNNPFIFFSAVTAVVVGVAAVSALSLTQ</sequence>
<dbReference type="KEGG" id="lant:TUM19329_07670"/>
<feature type="transmembrane region" description="Helical" evidence="1">
    <location>
        <begin position="149"/>
        <end position="170"/>
    </location>
</feature>
<organism evidence="2 3">
    <name type="scientific">Legionella antarctica</name>
    <dbReference type="NCBI Taxonomy" id="2708020"/>
    <lineage>
        <taxon>Bacteria</taxon>
        <taxon>Pseudomonadati</taxon>
        <taxon>Pseudomonadota</taxon>
        <taxon>Gammaproteobacteria</taxon>
        <taxon>Legionellales</taxon>
        <taxon>Legionellaceae</taxon>
        <taxon>Legionella</taxon>
    </lineage>
</organism>
<dbReference type="EMBL" id="AP022839">
    <property type="protein sequence ID" value="BCA94406.1"/>
    <property type="molecule type" value="Genomic_DNA"/>
</dbReference>
<keyword evidence="1" id="KW-0472">Membrane</keyword>
<keyword evidence="1" id="KW-0812">Transmembrane</keyword>
<dbReference type="Proteomes" id="UP000502894">
    <property type="component" value="Chromosome"/>
</dbReference>